<protein>
    <submittedName>
        <fullName evidence="1">Uncharacterized protein</fullName>
    </submittedName>
</protein>
<evidence type="ECO:0000313" key="1">
    <source>
        <dbReference type="EMBL" id="JAE13162.1"/>
    </source>
</evidence>
<dbReference type="AlphaFoldDB" id="A0A0A9FLG6"/>
<proteinExistence type="predicted"/>
<dbReference type="EMBL" id="GBRH01184734">
    <property type="protein sequence ID" value="JAE13162.1"/>
    <property type="molecule type" value="Transcribed_RNA"/>
</dbReference>
<sequence length="153" mass="17042">MPTRPPMTSTTVGLLASTAPPSRGPAVVLLCGTGKGVRCDGELWLRTLATQQRTSSSRVGAGSMCGDAIVAHMRFGPGRIDGCARQLKPQHRRFMQPEVERVASDHAQRRIKLRTAVDFKKDHIQHFRDLVNDVWIISEVHRIMEVMRTDDIS</sequence>
<accession>A0A0A9FLG6</accession>
<reference evidence="1" key="1">
    <citation type="submission" date="2014-09" db="EMBL/GenBank/DDBJ databases">
        <authorList>
            <person name="Magalhaes I.L.F."/>
            <person name="Oliveira U."/>
            <person name="Santos F.R."/>
            <person name="Vidigal T.H.D.A."/>
            <person name="Brescovit A.D."/>
            <person name="Santos A.J."/>
        </authorList>
    </citation>
    <scope>NUCLEOTIDE SEQUENCE</scope>
    <source>
        <tissue evidence="1">Shoot tissue taken approximately 20 cm above the soil surface</tissue>
    </source>
</reference>
<name>A0A0A9FLG6_ARUDO</name>
<reference evidence="1" key="2">
    <citation type="journal article" date="2015" name="Data Brief">
        <title>Shoot transcriptome of the giant reed, Arundo donax.</title>
        <authorList>
            <person name="Barrero R.A."/>
            <person name="Guerrero F.D."/>
            <person name="Moolhuijzen P."/>
            <person name="Goolsby J.A."/>
            <person name="Tidwell J."/>
            <person name="Bellgard S.E."/>
            <person name="Bellgard M.I."/>
        </authorList>
    </citation>
    <scope>NUCLEOTIDE SEQUENCE</scope>
    <source>
        <tissue evidence="1">Shoot tissue taken approximately 20 cm above the soil surface</tissue>
    </source>
</reference>
<organism evidence="1">
    <name type="scientific">Arundo donax</name>
    <name type="common">Giant reed</name>
    <name type="synonym">Donax arundinaceus</name>
    <dbReference type="NCBI Taxonomy" id="35708"/>
    <lineage>
        <taxon>Eukaryota</taxon>
        <taxon>Viridiplantae</taxon>
        <taxon>Streptophyta</taxon>
        <taxon>Embryophyta</taxon>
        <taxon>Tracheophyta</taxon>
        <taxon>Spermatophyta</taxon>
        <taxon>Magnoliopsida</taxon>
        <taxon>Liliopsida</taxon>
        <taxon>Poales</taxon>
        <taxon>Poaceae</taxon>
        <taxon>PACMAD clade</taxon>
        <taxon>Arundinoideae</taxon>
        <taxon>Arundineae</taxon>
        <taxon>Arundo</taxon>
    </lineage>
</organism>